<evidence type="ECO:0000313" key="1">
    <source>
        <dbReference type="EMBL" id="NME71230.1"/>
    </source>
</evidence>
<proteinExistence type="predicted"/>
<keyword evidence="2" id="KW-1185">Reference proteome</keyword>
<dbReference type="Gene3D" id="2.180.10.10">
    <property type="entry name" value="RHS repeat-associated core"/>
    <property type="match status" value="1"/>
</dbReference>
<dbReference type="PANTHER" id="PTHR32305">
    <property type="match status" value="1"/>
</dbReference>
<dbReference type="PANTHER" id="PTHR32305:SF15">
    <property type="entry name" value="PROTEIN RHSA-RELATED"/>
    <property type="match status" value="1"/>
</dbReference>
<dbReference type="EMBL" id="JABANE010000090">
    <property type="protein sequence ID" value="NME71230.1"/>
    <property type="molecule type" value="Genomic_DNA"/>
</dbReference>
<sequence length="341" mass="38392">MEDRSWGGVEGGKEYRYGFNGKENDRDLSSSQLIQDYGFRVYNPVIGRFLSVDPLTKSYPWYTPYQFAGNTPVQAIDLDGLEEFVVTSQYFANFFLDKEYLNSIYISEKQKQSITTWLHKGETSETFNHLFMRYHDYNKDAIQMVDEKAPFKVSVKNSNMYCAEELTTKFQKKYNINSNDHVGFGLGPVKMADMPISTHEADEKGNPAAMYLSISVNYSLIVEGGGFEAGGVLKMQGRNKGSVTFFKDTYDKSFGSPGLGFNINLGATYYEGNPYDFSIEDNFLGERNAGSLGLFGVSRSKKEDQYFKNTWNVGVSPGFGISGPYKGKDFNGNEGKSEKID</sequence>
<dbReference type="InterPro" id="IPR050708">
    <property type="entry name" value="T6SS_VgrG/RHS"/>
</dbReference>
<name>A0A7X9XBZ9_9BACT</name>
<evidence type="ECO:0000313" key="2">
    <source>
        <dbReference type="Proteomes" id="UP000576082"/>
    </source>
</evidence>
<reference evidence="1 2" key="1">
    <citation type="submission" date="2020-04" db="EMBL/GenBank/DDBJ databases">
        <title>Flammeovirga sp. SR4, a novel species isolated from seawater.</title>
        <authorList>
            <person name="Wang X."/>
        </authorList>
    </citation>
    <scope>NUCLEOTIDE SEQUENCE [LARGE SCALE GENOMIC DNA]</scope>
    <source>
        <strain evidence="1 2">ATCC 23126</strain>
    </source>
</reference>
<organism evidence="1 2">
    <name type="scientific">Flammeovirga aprica JL-4</name>
    <dbReference type="NCBI Taxonomy" id="694437"/>
    <lineage>
        <taxon>Bacteria</taxon>
        <taxon>Pseudomonadati</taxon>
        <taxon>Bacteroidota</taxon>
        <taxon>Cytophagia</taxon>
        <taxon>Cytophagales</taxon>
        <taxon>Flammeovirgaceae</taxon>
        <taxon>Flammeovirga</taxon>
    </lineage>
</organism>
<protein>
    <recommendedName>
        <fullName evidence="3">RHS repeat-associated core domain-containing protein</fullName>
    </recommendedName>
</protein>
<accession>A0A7X9XBZ9</accession>
<dbReference type="InterPro" id="IPR022385">
    <property type="entry name" value="Rhs_assc_core"/>
</dbReference>
<dbReference type="Proteomes" id="UP000576082">
    <property type="component" value="Unassembled WGS sequence"/>
</dbReference>
<gene>
    <name evidence="1" type="ORF">HHU12_24915</name>
</gene>
<evidence type="ECO:0008006" key="3">
    <source>
        <dbReference type="Google" id="ProtNLM"/>
    </source>
</evidence>
<dbReference type="AlphaFoldDB" id="A0A7X9XBZ9"/>
<dbReference type="NCBIfam" id="TIGR03696">
    <property type="entry name" value="Rhs_assc_core"/>
    <property type="match status" value="1"/>
</dbReference>
<comment type="caution">
    <text evidence="1">The sequence shown here is derived from an EMBL/GenBank/DDBJ whole genome shotgun (WGS) entry which is preliminary data.</text>
</comment>